<feature type="region of interest" description="Disordered" evidence="1">
    <location>
        <begin position="71"/>
        <end position="94"/>
    </location>
</feature>
<sequence length="192" mass="18124">MKAPEETSDQSPAISPRGPVFVDASGRRLRRVKMMGLGIVGLVAAYVILVVAAFIGGSGSSAPFLPLPAAAGPRETPTAPPSADPRAGLTGPAVPVVEQSPAAVPVPVSAVTAVPPAEGAAVVPAAPAAPAAAPAPAPTAAPAAPGTSGTATGTGATAPGYSGTAPGSSATAPRASGSAPGQTTRPTAPAHQ</sequence>
<evidence type="ECO:0000256" key="1">
    <source>
        <dbReference type="SAM" id="MobiDB-lite"/>
    </source>
</evidence>
<evidence type="ECO:0000313" key="3">
    <source>
        <dbReference type="EMBL" id="MDQ0118788.1"/>
    </source>
</evidence>
<feature type="region of interest" description="Disordered" evidence="1">
    <location>
        <begin position="130"/>
        <end position="192"/>
    </location>
</feature>
<comment type="caution">
    <text evidence="3">The sequence shown here is derived from an EMBL/GenBank/DDBJ whole genome shotgun (WGS) entry which is preliminary data.</text>
</comment>
<dbReference type="EMBL" id="JAUSSY010000006">
    <property type="protein sequence ID" value="MDQ0118788.1"/>
    <property type="molecule type" value="Genomic_DNA"/>
</dbReference>
<organism evidence="3 4">
    <name type="scientific">Pseudarthrobacter defluvii</name>
    <dbReference type="NCBI Taxonomy" id="410837"/>
    <lineage>
        <taxon>Bacteria</taxon>
        <taxon>Bacillati</taxon>
        <taxon>Actinomycetota</taxon>
        <taxon>Actinomycetes</taxon>
        <taxon>Micrococcales</taxon>
        <taxon>Micrococcaceae</taxon>
        <taxon>Pseudarthrobacter</taxon>
    </lineage>
</organism>
<keyword evidence="4" id="KW-1185">Reference proteome</keyword>
<keyword evidence="2" id="KW-1133">Transmembrane helix</keyword>
<evidence type="ECO:0000256" key="2">
    <source>
        <dbReference type="SAM" id="Phobius"/>
    </source>
</evidence>
<protein>
    <recommendedName>
        <fullName evidence="5">Translation initiation factor IF-2</fullName>
    </recommendedName>
</protein>
<feature type="compositionally biased region" description="Low complexity" evidence="1">
    <location>
        <begin position="140"/>
        <end position="167"/>
    </location>
</feature>
<keyword evidence="2" id="KW-0472">Membrane</keyword>
<keyword evidence="2" id="KW-0812">Transmembrane</keyword>
<name>A0ABT9UGL7_9MICC</name>
<dbReference type="RefSeq" id="WP_307490044.1">
    <property type="nucleotide sequence ID" value="NZ_JAUSSY010000006.1"/>
</dbReference>
<feature type="transmembrane region" description="Helical" evidence="2">
    <location>
        <begin position="35"/>
        <end position="56"/>
    </location>
</feature>
<accession>A0ABT9UGL7</accession>
<proteinExistence type="predicted"/>
<evidence type="ECO:0008006" key="5">
    <source>
        <dbReference type="Google" id="ProtNLM"/>
    </source>
</evidence>
<gene>
    <name evidence="3" type="ORF">J2T22_001974</name>
</gene>
<dbReference type="Proteomes" id="UP001226389">
    <property type="component" value="Unassembled WGS sequence"/>
</dbReference>
<evidence type="ECO:0000313" key="4">
    <source>
        <dbReference type="Proteomes" id="UP001226389"/>
    </source>
</evidence>
<reference evidence="3 4" key="1">
    <citation type="submission" date="2023-07" db="EMBL/GenBank/DDBJ databases">
        <title>Sorghum-associated microbial communities from plants grown in Nebraska, USA.</title>
        <authorList>
            <person name="Schachtman D."/>
        </authorList>
    </citation>
    <scope>NUCLEOTIDE SEQUENCE [LARGE SCALE GENOMIC DNA]</scope>
    <source>
        <strain evidence="3 4">DS994</strain>
    </source>
</reference>